<organism evidence="5 6">
    <name type="scientific">Ampelomyces quisqualis</name>
    <name type="common">Powdery mildew agent</name>
    <dbReference type="NCBI Taxonomy" id="50730"/>
    <lineage>
        <taxon>Eukaryota</taxon>
        <taxon>Fungi</taxon>
        <taxon>Dikarya</taxon>
        <taxon>Ascomycota</taxon>
        <taxon>Pezizomycotina</taxon>
        <taxon>Dothideomycetes</taxon>
        <taxon>Pleosporomycetidae</taxon>
        <taxon>Pleosporales</taxon>
        <taxon>Pleosporineae</taxon>
        <taxon>Phaeosphaeriaceae</taxon>
        <taxon>Ampelomyces</taxon>
    </lineage>
</organism>
<evidence type="ECO:0000313" key="5">
    <source>
        <dbReference type="EMBL" id="KAF1921295.1"/>
    </source>
</evidence>
<dbReference type="Pfam" id="PF17863">
    <property type="entry name" value="AAA_lid_2"/>
    <property type="match status" value="1"/>
</dbReference>
<evidence type="ECO:0000313" key="6">
    <source>
        <dbReference type="Proteomes" id="UP000800096"/>
    </source>
</evidence>
<dbReference type="EC" id="6.6.1.1" evidence="1"/>
<comment type="pathway">
    <text evidence="2">Porphyrin-containing compound metabolism.</text>
</comment>
<keyword evidence="6" id="KW-1185">Reference proteome</keyword>
<dbReference type="PANTHER" id="PTHR11603">
    <property type="entry name" value="AAA FAMILY ATPASE"/>
    <property type="match status" value="1"/>
</dbReference>
<dbReference type="InterPro" id="IPR052041">
    <property type="entry name" value="Nucleic_acid_metab_PIN/TRAM"/>
</dbReference>
<gene>
    <name evidence="5" type="ORF">BDU57DRAFT_435431</name>
</gene>
<sequence length="371" mass="40829">MEESDDQIAIKVQALSDLELAVLICLVAEQHCIIETERSLIIDVEKELRLIAQKVFGLTCAVLNCTEHTTLDDFGSGILVGDDGDDYFSSRTTKANSDHISSMMDTPQSGSRRTPKSPKPFSPLDSRKIANIVIARNLNDATSQVQIQALELVRGKRNFSRTAVYAAPRPFLFIALNASGTRRLTLHLNDQFFISHKHRGEDGLPNLEDLAAKDTETADDASTSSVVHTPAHAHAKRQLQGMLFSPEDLAQLTWRMADVKISSEVRAYLHNIVVFMRLHRAVAGGISAMATRHFNALAHALAPLHSLDYISPSLIALAARKIYPHRIVITAPENERSMQWGSSLEAVKAVLDGVTAEDVIEEVLQSVEVPL</sequence>
<dbReference type="GO" id="GO:0016851">
    <property type="term" value="F:magnesium chelatase activity"/>
    <property type="evidence" value="ECO:0007669"/>
    <property type="project" value="UniProtKB-EC"/>
</dbReference>
<feature type="domain" description="ChlI/MoxR AAA lid" evidence="4">
    <location>
        <begin position="276"/>
        <end position="336"/>
    </location>
</feature>
<dbReference type="AlphaFoldDB" id="A0A6A5QZQ9"/>
<name>A0A6A5QZQ9_AMPQU</name>
<feature type="region of interest" description="Disordered" evidence="3">
    <location>
        <begin position="91"/>
        <end position="124"/>
    </location>
</feature>
<dbReference type="EMBL" id="ML979132">
    <property type="protein sequence ID" value="KAF1921295.1"/>
    <property type="molecule type" value="Genomic_DNA"/>
</dbReference>
<evidence type="ECO:0000259" key="4">
    <source>
        <dbReference type="Pfam" id="PF17863"/>
    </source>
</evidence>
<dbReference type="PANTHER" id="PTHR11603:SF132">
    <property type="entry name" value="C2H2-TYPE DOMAIN-CONTAINING PROTEIN"/>
    <property type="match status" value="1"/>
</dbReference>
<proteinExistence type="predicted"/>
<dbReference type="InterPro" id="IPR041628">
    <property type="entry name" value="ChlI/MoxR_AAA_lid"/>
</dbReference>
<evidence type="ECO:0000256" key="1">
    <source>
        <dbReference type="ARBA" id="ARBA00012825"/>
    </source>
</evidence>
<feature type="compositionally biased region" description="Polar residues" evidence="3">
    <location>
        <begin position="91"/>
        <end position="112"/>
    </location>
</feature>
<dbReference type="OrthoDB" id="444631at2759"/>
<dbReference type="Gene3D" id="1.10.8.80">
    <property type="entry name" value="Magnesium chelatase subunit I, C-Terminal domain"/>
    <property type="match status" value="1"/>
</dbReference>
<protein>
    <recommendedName>
        <fullName evidence="1">magnesium chelatase</fullName>
        <ecNumber evidence="1">6.6.1.1</ecNumber>
    </recommendedName>
</protein>
<dbReference type="Proteomes" id="UP000800096">
    <property type="component" value="Unassembled WGS sequence"/>
</dbReference>
<reference evidence="5" key="1">
    <citation type="journal article" date="2020" name="Stud. Mycol.">
        <title>101 Dothideomycetes genomes: a test case for predicting lifestyles and emergence of pathogens.</title>
        <authorList>
            <person name="Haridas S."/>
            <person name="Albert R."/>
            <person name="Binder M."/>
            <person name="Bloem J."/>
            <person name="Labutti K."/>
            <person name="Salamov A."/>
            <person name="Andreopoulos B."/>
            <person name="Baker S."/>
            <person name="Barry K."/>
            <person name="Bills G."/>
            <person name="Bluhm B."/>
            <person name="Cannon C."/>
            <person name="Castanera R."/>
            <person name="Culley D."/>
            <person name="Daum C."/>
            <person name="Ezra D."/>
            <person name="Gonzalez J."/>
            <person name="Henrissat B."/>
            <person name="Kuo A."/>
            <person name="Liang C."/>
            <person name="Lipzen A."/>
            <person name="Lutzoni F."/>
            <person name="Magnuson J."/>
            <person name="Mondo S."/>
            <person name="Nolan M."/>
            <person name="Ohm R."/>
            <person name="Pangilinan J."/>
            <person name="Park H.-J."/>
            <person name="Ramirez L."/>
            <person name="Alfaro M."/>
            <person name="Sun H."/>
            <person name="Tritt A."/>
            <person name="Yoshinaga Y."/>
            <person name="Zwiers L.-H."/>
            <person name="Turgeon B."/>
            <person name="Goodwin S."/>
            <person name="Spatafora J."/>
            <person name="Crous P."/>
            <person name="Grigoriev I."/>
        </authorList>
    </citation>
    <scope>NUCLEOTIDE SEQUENCE</scope>
    <source>
        <strain evidence="5">HMLAC05119</strain>
    </source>
</reference>
<evidence type="ECO:0000256" key="2">
    <source>
        <dbReference type="ARBA" id="ARBA00023444"/>
    </source>
</evidence>
<evidence type="ECO:0000256" key="3">
    <source>
        <dbReference type="SAM" id="MobiDB-lite"/>
    </source>
</evidence>
<accession>A0A6A5QZQ9</accession>